<keyword evidence="9" id="KW-0227">DNA damage</keyword>
<sequence length="856" mass="96276">MADNLEKYRQKRDFKVTAEPEGIVRKTSGHRYLIQKHAASRLHYDFRLELDGTLKSWAVTRGPSLDPADKRLAVEVEDHPVDYGRFEGTIPQGHYGGGTVMLWDEGDWEPIGDPHEGLKKGDFKFRLNGKRLQGEWVLVRMKPRPQDKGRNNWLLIKHHDGREVEGDDDHILTDNMTSIVSGRTMEEIAAGEGGGKVWKSSHAEKTAPTKKAGKTPALKFIEPELATLADTIPTGKNWLHEVKFDGYRTFAYIEDGSVRMMTRKGLDWTPKFQALADRLEGLGVKSAIIDGEIVALNAEGRSSFTALKNTLSAGKSADLQYYVFDLLYLDGEDLRGLPLLERKARLAGLLKGKDFAGRINFSEHFFEADKGFLNKICDMEMEGLICKRADAPYTSGRAKSWLKVKCHKRQEFVIGGFSEPTHAERGIGAILLGYYEEEKFIYAGKCGTGFDRDTSVALRKALDKLEVTKSQYDDKLPADARRGAQYVTPKLVCEIEFTEWTDDGRLRHPSFQGLREDKPAEEVGRDRALHVTKEVMEADPPLAPKTKSKSAEAEVAGIRISHPNRVIFPALGVTKLQLAEYYDRIADRMLPYIINRPISMLRCPEGLSPENKAETCFFQRHLGKGEMKHIYDTGVKVKGRDEDYIMIRDRAGLITMIQWGVIEIHPWGAMADAPDKPNQIIFDLDPDPETPWDNVIEGVREVKTRLDEFGLKAFLKTTGGKGLHVVVPLTPKYTWATVKPFTRAIAQSMAHDYPDRYIAMASKAARKGKIFVDYLRNDLTATAVAPYSVRAREAAGVATPLFWDELSVKLKPSGYNIGTIAERLAQLKSDPWADFLTTRQTISEDILTALRIDIHN</sequence>
<keyword evidence="14" id="KW-0238">DNA-binding</keyword>
<dbReference type="GO" id="GO:0006310">
    <property type="term" value="P:DNA recombination"/>
    <property type="evidence" value="ECO:0007669"/>
    <property type="project" value="UniProtKB-KW"/>
</dbReference>
<evidence type="ECO:0000256" key="16">
    <source>
        <dbReference type="ARBA" id="ARBA00023204"/>
    </source>
</evidence>
<dbReference type="SUPFAM" id="SSF50249">
    <property type="entry name" value="Nucleic acid-binding proteins"/>
    <property type="match status" value="1"/>
</dbReference>
<evidence type="ECO:0000256" key="3">
    <source>
        <dbReference type="ARBA" id="ARBA00022598"/>
    </source>
</evidence>
<keyword evidence="15" id="KW-0233">DNA recombination</keyword>
<keyword evidence="7" id="KW-0479">Metal-binding</keyword>
<evidence type="ECO:0000313" key="24">
    <source>
        <dbReference type="Proteomes" id="UP000199150"/>
    </source>
</evidence>
<dbReference type="CDD" id="cd07971">
    <property type="entry name" value="OBF_DNA_ligase_LigD"/>
    <property type="match status" value="1"/>
</dbReference>
<dbReference type="GO" id="GO:0003677">
    <property type="term" value="F:DNA binding"/>
    <property type="evidence" value="ECO:0007669"/>
    <property type="project" value="UniProtKB-KW"/>
</dbReference>
<dbReference type="Gene3D" id="3.30.1490.70">
    <property type="match status" value="1"/>
</dbReference>
<name>A0A1G4T9G1_9CAUL</name>
<dbReference type="InterPro" id="IPR052171">
    <property type="entry name" value="NHEJ_LigD"/>
</dbReference>
<comment type="catalytic activity">
    <reaction evidence="20">
        <text>ATP + (deoxyribonucleotide)n-3'-hydroxyl + 5'-phospho-(deoxyribonucleotide)m = (deoxyribonucleotide)n+m + AMP + diphosphate.</text>
        <dbReference type="EC" id="6.5.1.1"/>
    </reaction>
</comment>
<feature type="region of interest" description="Disordered" evidence="21">
    <location>
        <begin position="192"/>
        <end position="211"/>
    </location>
</feature>
<evidence type="ECO:0000256" key="18">
    <source>
        <dbReference type="ARBA" id="ARBA00023268"/>
    </source>
</evidence>
<keyword evidence="16" id="KW-0234">DNA repair</keyword>
<dbReference type="InterPro" id="IPR014145">
    <property type="entry name" value="LigD_pol_dom"/>
</dbReference>
<keyword evidence="6" id="KW-0540">Nuclease</keyword>
<feature type="domain" description="ATP-dependent DNA ligase family profile" evidence="22">
    <location>
        <begin position="312"/>
        <end position="405"/>
    </location>
</feature>
<dbReference type="InterPro" id="IPR014144">
    <property type="entry name" value="LigD_PE_domain"/>
</dbReference>
<evidence type="ECO:0000256" key="8">
    <source>
        <dbReference type="ARBA" id="ARBA00022741"/>
    </source>
</evidence>
<dbReference type="Pfam" id="PF04679">
    <property type="entry name" value="DNA_ligase_A_C"/>
    <property type="match status" value="1"/>
</dbReference>
<protein>
    <recommendedName>
        <fullName evidence="2">DNA ligase (ATP)</fullName>
        <ecNumber evidence="2">6.5.1.1</ecNumber>
    </recommendedName>
    <alternativeName>
        <fullName evidence="19">NHEJ DNA polymerase</fullName>
    </alternativeName>
</protein>
<dbReference type="SUPFAM" id="SSF56091">
    <property type="entry name" value="DNA ligase/mRNA capping enzyme, catalytic domain"/>
    <property type="match status" value="1"/>
</dbReference>
<dbReference type="Gene3D" id="3.30.470.30">
    <property type="entry name" value="DNA ligase/mRNA capping enzyme"/>
    <property type="match status" value="1"/>
</dbReference>
<dbReference type="GO" id="GO:0004527">
    <property type="term" value="F:exonuclease activity"/>
    <property type="evidence" value="ECO:0007669"/>
    <property type="project" value="UniProtKB-KW"/>
</dbReference>
<evidence type="ECO:0000256" key="1">
    <source>
        <dbReference type="ARBA" id="ARBA00001936"/>
    </source>
</evidence>
<evidence type="ECO:0000256" key="15">
    <source>
        <dbReference type="ARBA" id="ARBA00023172"/>
    </source>
</evidence>
<evidence type="ECO:0000256" key="6">
    <source>
        <dbReference type="ARBA" id="ARBA00022722"/>
    </source>
</evidence>
<dbReference type="PROSITE" id="PS50160">
    <property type="entry name" value="DNA_LIGASE_A3"/>
    <property type="match status" value="1"/>
</dbReference>
<dbReference type="STRING" id="260084.SAMN02927928_3338"/>
<keyword evidence="12" id="KW-0067">ATP-binding</keyword>
<gene>
    <name evidence="23" type="ORF">SAMN02927928_3338</name>
</gene>
<dbReference type="PANTHER" id="PTHR42705:SF2">
    <property type="entry name" value="BIFUNCTIONAL NON-HOMOLOGOUS END JOINING PROTEIN LIGD"/>
    <property type="match status" value="1"/>
</dbReference>
<evidence type="ECO:0000313" key="23">
    <source>
        <dbReference type="EMBL" id="SCW78008.1"/>
    </source>
</evidence>
<dbReference type="Pfam" id="PF01068">
    <property type="entry name" value="DNA_ligase_A_M"/>
    <property type="match status" value="1"/>
</dbReference>
<dbReference type="Pfam" id="PF13298">
    <property type="entry name" value="LigD_N"/>
    <property type="match status" value="1"/>
</dbReference>
<evidence type="ECO:0000256" key="9">
    <source>
        <dbReference type="ARBA" id="ARBA00022763"/>
    </source>
</evidence>
<organism evidence="23 24">
    <name type="scientific">Asticcacaulis taihuensis</name>
    <dbReference type="NCBI Taxonomy" id="260084"/>
    <lineage>
        <taxon>Bacteria</taxon>
        <taxon>Pseudomonadati</taxon>
        <taxon>Pseudomonadota</taxon>
        <taxon>Alphaproteobacteria</taxon>
        <taxon>Caulobacterales</taxon>
        <taxon>Caulobacteraceae</taxon>
        <taxon>Asticcacaulis</taxon>
    </lineage>
</organism>
<dbReference type="NCBIfam" id="TIGR02779">
    <property type="entry name" value="NHEJ_ligase_lig"/>
    <property type="match status" value="1"/>
</dbReference>
<keyword evidence="18" id="KW-0511">Multifunctional enzyme</keyword>
<evidence type="ECO:0000256" key="12">
    <source>
        <dbReference type="ARBA" id="ARBA00022840"/>
    </source>
</evidence>
<evidence type="ECO:0000256" key="5">
    <source>
        <dbReference type="ARBA" id="ARBA00022695"/>
    </source>
</evidence>
<dbReference type="NCBIfam" id="TIGR02778">
    <property type="entry name" value="ligD_pol"/>
    <property type="match status" value="1"/>
</dbReference>
<dbReference type="InterPro" id="IPR014146">
    <property type="entry name" value="LigD_ligase_dom"/>
</dbReference>
<evidence type="ECO:0000256" key="19">
    <source>
        <dbReference type="ARBA" id="ARBA00029943"/>
    </source>
</evidence>
<keyword evidence="13" id="KW-0239">DNA-directed DNA polymerase</keyword>
<evidence type="ECO:0000256" key="13">
    <source>
        <dbReference type="ARBA" id="ARBA00022932"/>
    </source>
</evidence>
<dbReference type="Pfam" id="PF21686">
    <property type="entry name" value="LigD_Prim-Pol"/>
    <property type="match status" value="1"/>
</dbReference>
<dbReference type="GO" id="GO:0005524">
    <property type="term" value="F:ATP binding"/>
    <property type="evidence" value="ECO:0007669"/>
    <property type="project" value="UniProtKB-KW"/>
</dbReference>
<dbReference type="GO" id="GO:0046872">
    <property type="term" value="F:metal ion binding"/>
    <property type="evidence" value="ECO:0007669"/>
    <property type="project" value="UniProtKB-KW"/>
</dbReference>
<dbReference type="GO" id="GO:0003887">
    <property type="term" value="F:DNA-directed DNA polymerase activity"/>
    <property type="evidence" value="ECO:0007669"/>
    <property type="project" value="UniProtKB-KW"/>
</dbReference>
<evidence type="ECO:0000256" key="20">
    <source>
        <dbReference type="ARBA" id="ARBA00034003"/>
    </source>
</evidence>
<dbReference type="InterPro" id="IPR014143">
    <property type="entry name" value="NHEJ_ligase_prk"/>
</dbReference>
<proteinExistence type="predicted"/>
<keyword evidence="8" id="KW-0547">Nucleotide-binding</keyword>
<comment type="cofactor">
    <cofactor evidence="1">
        <name>Mn(2+)</name>
        <dbReference type="ChEBI" id="CHEBI:29035"/>
    </cofactor>
</comment>
<evidence type="ECO:0000256" key="11">
    <source>
        <dbReference type="ARBA" id="ARBA00022839"/>
    </source>
</evidence>
<evidence type="ECO:0000256" key="14">
    <source>
        <dbReference type="ARBA" id="ARBA00023125"/>
    </source>
</evidence>
<evidence type="ECO:0000256" key="10">
    <source>
        <dbReference type="ARBA" id="ARBA00022801"/>
    </source>
</evidence>
<evidence type="ECO:0000256" key="7">
    <source>
        <dbReference type="ARBA" id="ARBA00022723"/>
    </source>
</evidence>
<evidence type="ECO:0000259" key="22">
    <source>
        <dbReference type="PROSITE" id="PS50160"/>
    </source>
</evidence>
<dbReference type="EC" id="6.5.1.1" evidence="2"/>
<dbReference type="InterPro" id="IPR012340">
    <property type="entry name" value="NA-bd_OB-fold"/>
</dbReference>
<dbReference type="CDD" id="cd04862">
    <property type="entry name" value="PaeLigD_Pol_like"/>
    <property type="match status" value="1"/>
</dbReference>
<dbReference type="GO" id="GO:0006281">
    <property type="term" value="P:DNA repair"/>
    <property type="evidence" value="ECO:0007669"/>
    <property type="project" value="UniProtKB-KW"/>
</dbReference>
<dbReference type="PANTHER" id="PTHR42705">
    <property type="entry name" value="BIFUNCTIONAL NON-HOMOLOGOUS END JOINING PROTEIN LIGD"/>
    <property type="match status" value="1"/>
</dbReference>
<reference evidence="24" key="1">
    <citation type="submission" date="2016-10" db="EMBL/GenBank/DDBJ databases">
        <authorList>
            <person name="Varghese N."/>
            <person name="Submissions S."/>
        </authorList>
    </citation>
    <scope>NUCLEOTIDE SEQUENCE [LARGE SCALE GENOMIC DNA]</scope>
    <source>
        <strain evidence="24">CGMCC 1.3431</strain>
    </source>
</reference>
<dbReference type="AlphaFoldDB" id="A0A1G4T9G1"/>
<dbReference type="InterPro" id="IPR012310">
    <property type="entry name" value="DNA_ligase_ATP-dep_cent"/>
</dbReference>
<dbReference type="EMBL" id="FMTS01000007">
    <property type="protein sequence ID" value="SCW78008.1"/>
    <property type="molecule type" value="Genomic_DNA"/>
</dbReference>
<dbReference type="NCBIfam" id="TIGR02777">
    <property type="entry name" value="LigD_PE_dom"/>
    <property type="match status" value="1"/>
</dbReference>
<dbReference type="GO" id="GO:0003910">
    <property type="term" value="F:DNA ligase (ATP) activity"/>
    <property type="evidence" value="ECO:0007669"/>
    <property type="project" value="UniProtKB-EC"/>
</dbReference>
<dbReference type="NCBIfam" id="NF004628">
    <property type="entry name" value="PRK05972.1"/>
    <property type="match status" value="1"/>
</dbReference>
<keyword evidence="3" id="KW-0436">Ligase</keyword>
<dbReference type="Gene3D" id="2.40.50.140">
    <property type="entry name" value="Nucleic acid-binding proteins"/>
    <property type="match status" value="1"/>
</dbReference>
<dbReference type="Gene3D" id="3.90.920.10">
    <property type="entry name" value="DNA primase, PRIM domain"/>
    <property type="match status" value="1"/>
</dbReference>
<dbReference type="NCBIfam" id="TIGR02776">
    <property type="entry name" value="NHEJ_ligase_prk"/>
    <property type="match status" value="1"/>
</dbReference>
<keyword evidence="11" id="KW-0269">Exonuclease</keyword>
<keyword evidence="17" id="KW-0464">Manganese</keyword>
<evidence type="ECO:0000256" key="4">
    <source>
        <dbReference type="ARBA" id="ARBA00022679"/>
    </source>
</evidence>
<dbReference type="OrthoDB" id="9802472at2"/>
<evidence type="ECO:0000256" key="17">
    <source>
        <dbReference type="ARBA" id="ARBA00023211"/>
    </source>
</evidence>
<keyword evidence="5" id="KW-0548">Nucleotidyltransferase</keyword>
<keyword evidence="4" id="KW-0808">Transferase</keyword>
<keyword evidence="24" id="KW-1185">Reference proteome</keyword>
<keyword evidence="10" id="KW-0378">Hydrolase</keyword>
<dbReference type="CDD" id="cd07906">
    <property type="entry name" value="Adenylation_DNA_ligase_LigD_LigC"/>
    <property type="match status" value="1"/>
</dbReference>
<evidence type="ECO:0000256" key="2">
    <source>
        <dbReference type="ARBA" id="ARBA00012727"/>
    </source>
</evidence>
<accession>A0A1G4T9G1</accession>
<evidence type="ECO:0000256" key="21">
    <source>
        <dbReference type="SAM" id="MobiDB-lite"/>
    </source>
</evidence>
<dbReference type="InterPro" id="IPR012309">
    <property type="entry name" value="DNA_ligase_ATP-dep_C"/>
</dbReference>
<dbReference type="Proteomes" id="UP000199150">
    <property type="component" value="Unassembled WGS sequence"/>
</dbReference>
<dbReference type="InterPro" id="IPR033651">
    <property type="entry name" value="PaeLigD_Pol-like"/>
</dbReference>
<dbReference type="RefSeq" id="WP_090650199.1">
    <property type="nucleotide sequence ID" value="NZ_CBCRYE010000007.1"/>
</dbReference>